<feature type="transmembrane region" description="Helical" evidence="1">
    <location>
        <begin position="46"/>
        <end position="67"/>
    </location>
</feature>
<evidence type="ECO:0000313" key="3">
    <source>
        <dbReference type="Proteomes" id="UP000039865"/>
    </source>
</evidence>
<evidence type="ECO:0000313" key="2">
    <source>
        <dbReference type="EMBL" id="CDW74744.1"/>
    </source>
</evidence>
<proteinExistence type="predicted"/>
<feature type="transmembrane region" description="Helical" evidence="1">
    <location>
        <begin position="245"/>
        <end position="263"/>
    </location>
</feature>
<keyword evidence="1" id="KW-0812">Transmembrane</keyword>
<name>A0A078A1T3_STYLE</name>
<feature type="transmembrane region" description="Helical" evidence="1">
    <location>
        <begin position="200"/>
        <end position="225"/>
    </location>
</feature>
<keyword evidence="3" id="KW-1185">Reference proteome</keyword>
<dbReference type="Proteomes" id="UP000039865">
    <property type="component" value="Unassembled WGS sequence"/>
</dbReference>
<dbReference type="InParanoid" id="A0A078A1T3"/>
<gene>
    <name evidence="2" type="primary">Contig9607.g10272</name>
    <name evidence="2" type="ORF">STYLEM_3727</name>
</gene>
<keyword evidence="1" id="KW-1133">Transmembrane helix</keyword>
<sequence>MTYPGLRSPIAILFFGSILFQCISIVSITVPPIYDIGASTLEKIYMGFMFWTFFSLMREFVFFESLFQTDCAQNNPMFISQNSQDDLGLIDRQGSGFSAMNAIGTTSSQIKKYGSQFERRKQLQERLLRVPFDRALEEEKILNTVFPSQDIKKHQLPLSQQKNDALDEDILECRKVARCFDCCAYEYFERYEDAKQFRRGVVCSVVFFIVAVTTKNFAHMFLYYYNIVQVGNRGKISEFEPLKKYYWFLFLAFTIIIQKFMIHRITEASIRADDRKDRIRNHQFAMQINALLRSVELLVFLIGMIKHFQIKTDEIQQTNNSFHQDSKNISPIGLKRVSDAK</sequence>
<protein>
    <submittedName>
        <fullName evidence="2">Uncharacterized protein</fullName>
    </submittedName>
</protein>
<evidence type="ECO:0000256" key="1">
    <source>
        <dbReference type="SAM" id="Phobius"/>
    </source>
</evidence>
<organism evidence="2 3">
    <name type="scientific">Stylonychia lemnae</name>
    <name type="common">Ciliate</name>
    <dbReference type="NCBI Taxonomy" id="5949"/>
    <lineage>
        <taxon>Eukaryota</taxon>
        <taxon>Sar</taxon>
        <taxon>Alveolata</taxon>
        <taxon>Ciliophora</taxon>
        <taxon>Intramacronucleata</taxon>
        <taxon>Spirotrichea</taxon>
        <taxon>Stichotrichia</taxon>
        <taxon>Sporadotrichida</taxon>
        <taxon>Oxytrichidae</taxon>
        <taxon>Stylonychinae</taxon>
        <taxon>Stylonychia</taxon>
    </lineage>
</organism>
<dbReference type="AlphaFoldDB" id="A0A078A1T3"/>
<keyword evidence="1" id="KW-0472">Membrane</keyword>
<accession>A0A078A1T3</accession>
<feature type="transmembrane region" description="Helical" evidence="1">
    <location>
        <begin position="12"/>
        <end position="34"/>
    </location>
</feature>
<dbReference type="EMBL" id="CCKQ01003615">
    <property type="protein sequence ID" value="CDW74744.1"/>
    <property type="molecule type" value="Genomic_DNA"/>
</dbReference>
<reference evidence="2 3" key="1">
    <citation type="submission" date="2014-06" db="EMBL/GenBank/DDBJ databases">
        <authorList>
            <person name="Swart Estienne"/>
        </authorList>
    </citation>
    <scope>NUCLEOTIDE SEQUENCE [LARGE SCALE GENOMIC DNA]</scope>
    <source>
        <strain evidence="2 3">130c</strain>
    </source>
</reference>